<dbReference type="GO" id="GO:0016887">
    <property type="term" value="F:ATP hydrolysis activity"/>
    <property type="evidence" value="ECO:0007669"/>
    <property type="project" value="InterPro"/>
</dbReference>
<dbReference type="PANTHER" id="PTHR43790:SF8">
    <property type="entry name" value="SUGAR ABC TRANSPORTER ATP-BINDING PROTEIN"/>
    <property type="match status" value="1"/>
</dbReference>
<dbReference type="PROSITE" id="PS50893">
    <property type="entry name" value="ABC_TRANSPORTER_2"/>
    <property type="match status" value="1"/>
</dbReference>
<accession>A0A382AA02</accession>
<dbReference type="InterPro" id="IPR003439">
    <property type="entry name" value="ABC_transporter-like_ATP-bd"/>
</dbReference>
<keyword evidence="1" id="KW-0547">Nucleotide-binding</keyword>
<dbReference type="Gene3D" id="3.40.50.300">
    <property type="entry name" value="P-loop containing nucleotide triphosphate hydrolases"/>
    <property type="match status" value="1"/>
</dbReference>
<keyword evidence="2" id="KW-0067">ATP-binding</keyword>
<evidence type="ECO:0000256" key="2">
    <source>
        <dbReference type="ARBA" id="ARBA00022840"/>
    </source>
</evidence>
<dbReference type="InterPro" id="IPR003593">
    <property type="entry name" value="AAA+_ATPase"/>
</dbReference>
<organism evidence="4">
    <name type="scientific">marine metagenome</name>
    <dbReference type="NCBI Taxonomy" id="408172"/>
    <lineage>
        <taxon>unclassified sequences</taxon>
        <taxon>metagenomes</taxon>
        <taxon>ecological metagenomes</taxon>
    </lineage>
</organism>
<name>A0A382AA02_9ZZZZ</name>
<evidence type="ECO:0000256" key="1">
    <source>
        <dbReference type="ARBA" id="ARBA00022741"/>
    </source>
</evidence>
<sequence>MNNNLLKLEKITKNFGNVEVLKEVSLTIDKGEVVALVGDNGAGKSTLIKVITGIHKPNSGKIFFKNSEVKIKSVSQSRKMGIETVYQERALCDQQELYRNLFAGREITNALGFLNIKQQRKESEKILRNYIGFTSKAITVDSPISGLSGGEKQGVAFGRSLYFNSDLIILDEPTMGLSIQETEKVLNFIRGLKKENKSAIFIDHNIAHVYGAADRFIILDRGEIVGEFKKNEISREDLVKKMIELHESGKIEVK</sequence>
<dbReference type="EMBL" id="UINC01024540">
    <property type="protein sequence ID" value="SVA98356.1"/>
    <property type="molecule type" value="Genomic_DNA"/>
</dbReference>
<gene>
    <name evidence="4" type="ORF">METZ01_LOCUS151210</name>
</gene>
<dbReference type="SUPFAM" id="SSF52540">
    <property type="entry name" value="P-loop containing nucleoside triphosphate hydrolases"/>
    <property type="match status" value="1"/>
</dbReference>
<dbReference type="AlphaFoldDB" id="A0A382AA02"/>
<protein>
    <recommendedName>
        <fullName evidence="3">ABC transporter domain-containing protein</fullName>
    </recommendedName>
</protein>
<dbReference type="SMART" id="SM00382">
    <property type="entry name" value="AAA"/>
    <property type="match status" value="1"/>
</dbReference>
<reference evidence="4" key="1">
    <citation type="submission" date="2018-05" db="EMBL/GenBank/DDBJ databases">
        <authorList>
            <person name="Lanie J.A."/>
            <person name="Ng W.-L."/>
            <person name="Kazmierczak K.M."/>
            <person name="Andrzejewski T.M."/>
            <person name="Davidsen T.M."/>
            <person name="Wayne K.J."/>
            <person name="Tettelin H."/>
            <person name="Glass J.I."/>
            <person name="Rusch D."/>
            <person name="Podicherti R."/>
            <person name="Tsui H.-C.T."/>
            <person name="Winkler M.E."/>
        </authorList>
    </citation>
    <scope>NUCLEOTIDE SEQUENCE</scope>
</reference>
<proteinExistence type="predicted"/>
<dbReference type="GO" id="GO:0005524">
    <property type="term" value="F:ATP binding"/>
    <property type="evidence" value="ECO:0007669"/>
    <property type="project" value="UniProtKB-KW"/>
</dbReference>
<dbReference type="Pfam" id="PF00005">
    <property type="entry name" value="ABC_tran"/>
    <property type="match status" value="1"/>
</dbReference>
<dbReference type="CDD" id="cd03216">
    <property type="entry name" value="ABC_Carb_Monos_I"/>
    <property type="match status" value="1"/>
</dbReference>
<dbReference type="InterPro" id="IPR027417">
    <property type="entry name" value="P-loop_NTPase"/>
</dbReference>
<feature type="domain" description="ABC transporter" evidence="3">
    <location>
        <begin position="6"/>
        <end position="246"/>
    </location>
</feature>
<dbReference type="InterPro" id="IPR050107">
    <property type="entry name" value="ABC_carbohydrate_import_ATPase"/>
</dbReference>
<evidence type="ECO:0000259" key="3">
    <source>
        <dbReference type="PROSITE" id="PS50893"/>
    </source>
</evidence>
<dbReference type="PANTHER" id="PTHR43790">
    <property type="entry name" value="CARBOHYDRATE TRANSPORT ATP-BINDING PROTEIN MG119-RELATED"/>
    <property type="match status" value="1"/>
</dbReference>
<evidence type="ECO:0000313" key="4">
    <source>
        <dbReference type="EMBL" id="SVA98356.1"/>
    </source>
</evidence>